<feature type="transmembrane region" description="Helical" evidence="1">
    <location>
        <begin position="37"/>
        <end position="63"/>
    </location>
</feature>
<sequence>MGLYYYLKNKWIDLKNKNIELNENRELLIKIIKITSYLLNFFILLIIFEFNIFLVLIFCFLFNKLFWDILTTWYLGDFLNGKLIYFELKYIKNKSYIYIITAIDLIVFLITEWKNYINGIKLTTLNKQTNNLTLLQKINVFIIYLKNSFIIIMNFFFRYFIIIYNFYNYILFNMYTYISLNNKSLNYFWIKLNTKKLMSEKITYNKKNYLIIINLLKKKIFEIYNQIILINLIFENKINHEYQELKKFNIFFFFFKKIYIITKLNILILIRDIKIIYQWSYILIYTIKIVLILLYCTLYININWLMSNNWINKNSYILNNKLKYIIYIIKININTNLKKTNDNNNIIMYNLFNINNKINYINTISNKLKSIYIVLLININNINNYNVYNYIYNLYNHITNIEWNLYYTELKILYLNSKRPWKQFKYNKSLYIIKLLDGLEYAMLTGKKTYKNKNIVKYHKKQYQFKKLPSKIEENIKIYTPILKLKFNKYISNLITIIKNWYNIKYLINIKKKYKITHINLFLHNIILLNIFKNYNLLIEKIKINNKIYNINIPQFNYKLNIKSNEIINNKINININLDNIKNNEKNIIKLIFSPIFILNWFISDICLSITYIKKKIKIKKIKKIINKIIKIYFKIKNITSILITTFKKIINLLFRKTIYLIFLISYIFHYKFSNLWNDFYILKIKKITNNNFILDYIILNKNIIIPILTISGLLLTIKWIKRSPKIYGNYLWTMTIFPIFLESHKLLYLKLFFLNSLNYTTIENLILMKFNFFYLINYKIYNIYNTASYLIIILFLLYSIKHGAFRSIYANLKATRWKFIKYPLLIITLELIKLKIVQYLTIFVIYSIIKYDMIYSVLNIFINFYNIETFHFLNKIINYYIIDLPKIKFEKLILYLIPNPYLVNFLIDLIIFFISGRWLIIYLKTYVKKDKKFVAFPLVTTELILKYIVYFYIFYYFFFFIYTIATNPNGIIFEYLFKLLVSTYVYLEIRVHKVPKKTMAWYFRQIVQLWPSTCFNLWTYPKYLYYDQQKYLLMRLKFKRHRKDLDEMYKKTELWEKRIIWAFQRDKEDCLHLFSAFCRLMQRKESMLKEFNIFDYVGWQIDWTYNYKKIHTLDENNIGDKPYTYLFKKYIDYTNVGEHYFFLYRFLYRFSTRINYLTLHFFIYKIIDYFYCLKYILTCENLNYNYNDIEIVNCYNLNIKWYHLIFKGWTIKKNAYNWKKILNTKNNEKIKLQQLKKLKLILMDFSSGKKHKPSDWTFPLVFEKEYKTNGWKMFENPEIDAVSLDWKPNFKEW</sequence>
<feature type="transmembrane region" description="Helical" evidence="1">
    <location>
        <begin position="591"/>
        <end position="613"/>
    </location>
</feature>
<gene>
    <name evidence="2" type="primary">ymf77</name>
</gene>
<organism evidence="2">
    <name type="scientific">Tetrahymena malaccensis</name>
    <dbReference type="NCBI Taxonomy" id="5901"/>
    <lineage>
        <taxon>Eukaryota</taxon>
        <taxon>Sar</taxon>
        <taxon>Alveolata</taxon>
        <taxon>Ciliophora</taxon>
        <taxon>Intramacronucleata</taxon>
        <taxon>Oligohymenophorea</taxon>
        <taxon>Hymenostomatida</taxon>
        <taxon>Tetrahymenina</taxon>
        <taxon>Tetrahymenidae</taxon>
        <taxon>Tetrahymena</taxon>
    </lineage>
</organism>
<proteinExistence type="predicted"/>
<keyword evidence="1" id="KW-0812">Transmembrane</keyword>
<feature type="transmembrane region" description="Helical" evidence="1">
    <location>
        <begin position="697"/>
        <end position="718"/>
    </location>
</feature>
<geneLocation type="mitochondrion" evidence="2"/>
<feature type="transmembrane region" description="Helical" evidence="1">
    <location>
        <begin position="282"/>
        <end position="306"/>
    </location>
</feature>
<evidence type="ECO:0000256" key="1">
    <source>
        <dbReference type="SAM" id="Phobius"/>
    </source>
</evidence>
<feature type="transmembrane region" description="Helical" evidence="1">
    <location>
        <begin position="945"/>
        <end position="966"/>
    </location>
</feature>
<feature type="transmembrane region" description="Helical" evidence="1">
    <location>
        <begin position="658"/>
        <end position="677"/>
    </location>
</feature>
<feature type="transmembrane region" description="Helical" evidence="1">
    <location>
        <begin position="781"/>
        <end position="802"/>
    </location>
</feature>
<feature type="transmembrane region" description="Helical" evidence="1">
    <location>
        <begin position="138"/>
        <end position="167"/>
    </location>
</feature>
<dbReference type="RefSeq" id="YP_740746.1">
    <property type="nucleotide sequence ID" value="NC_008337.1"/>
</dbReference>
<keyword evidence="1" id="KW-0472">Membrane</keyword>
<protein>
    <submittedName>
        <fullName evidence="2">Ymf77</fullName>
    </submittedName>
</protein>
<name>Q09F96_TETMA</name>
<keyword evidence="1" id="KW-1133">Transmembrane helix</keyword>
<feature type="transmembrane region" description="Helical" evidence="1">
    <location>
        <begin position="730"/>
        <end position="750"/>
    </location>
</feature>
<feature type="transmembrane region" description="Helical" evidence="1">
    <location>
        <begin position="902"/>
        <end position="924"/>
    </location>
</feature>
<dbReference type="EMBL" id="DQ927303">
    <property type="protein sequence ID" value="ABI51655.1"/>
    <property type="molecule type" value="Genomic_DNA"/>
</dbReference>
<keyword evidence="2" id="KW-0496">Mitochondrion</keyword>
<dbReference type="GeneID" id="4271402"/>
<reference evidence="2" key="1">
    <citation type="journal article" date="2007" name="PLoS ONE">
        <title>Complete mitochondrial genome sequence of three tetrahymena species reveals mutation hot spots and accelerated nonsynonymous substitutions in Ymf genes.</title>
        <authorList>
            <person name="Moradian M.M."/>
            <person name="Beglaryan D."/>
            <person name="Skozylas J.M."/>
            <person name="Kerikorian V."/>
        </authorList>
    </citation>
    <scope>NUCLEOTIDE SEQUENCE</scope>
    <source>
        <strain evidence="2">MP75</strain>
    </source>
</reference>
<feature type="transmembrane region" description="Helical" evidence="1">
    <location>
        <begin position="823"/>
        <end position="850"/>
    </location>
</feature>
<accession>Q09F96</accession>
<feature type="transmembrane region" description="Helical" evidence="1">
    <location>
        <begin position="250"/>
        <end position="270"/>
    </location>
</feature>
<feature type="transmembrane region" description="Helical" evidence="1">
    <location>
        <begin position="96"/>
        <end position="117"/>
    </location>
</feature>
<evidence type="ECO:0000313" key="2">
    <source>
        <dbReference type="EMBL" id="ABI51655.1"/>
    </source>
</evidence>